<organism evidence="2 3">
    <name type="scientific">Bifidobacterium gallicum DSM 20093 = LMG 11596</name>
    <dbReference type="NCBI Taxonomy" id="561180"/>
    <lineage>
        <taxon>Bacteria</taxon>
        <taxon>Bacillati</taxon>
        <taxon>Actinomycetota</taxon>
        <taxon>Actinomycetes</taxon>
        <taxon>Bifidobacteriales</taxon>
        <taxon>Bifidobacteriaceae</taxon>
        <taxon>Bifidobacterium</taxon>
    </lineage>
</organism>
<keyword evidence="1" id="KW-1133">Transmembrane helix</keyword>
<proteinExistence type="predicted"/>
<evidence type="ECO:0000256" key="1">
    <source>
        <dbReference type="SAM" id="Phobius"/>
    </source>
</evidence>
<keyword evidence="1" id="KW-0812">Transmembrane</keyword>
<evidence type="ECO:0000313" key="2">
    <source>
        <dbReference type="EMBL" id="EFA23933.1"/>
    </source>
</evidence>
<reference evidence="2 3" key="1">
    <citation type="submission" date="2009-11" db="EMBL/GenBank/DDBJ databases">
        <authorList>
            <person name="Weinstock G."/>
            <person name="Sodergren E."/>
            <person name="Clifton S."/>
            <person name="Fulton L."/>
            <person name="Fulton B."/>
            <person name="Courtney L."/>
            <person name="Fronick C."/>
            <person name="Harrison M."/>
            <person name="Strong C."/>
            <person name="Farmer C."/>
            <person name="Delahaunty K."/>
            <person name="Markovic C."/>
            <person name="Hall O."/>
            <person name="Minx P."/>
            <person name="Tomlinson C."/>
            <person name="Mitreva M."/>
            <person name="Nelson J."/>
            <person name="Hou S."/>
            <person name="Wollam A."/>
            <person name="Pepin K.H."/>
            <person name="Johnson M."/>
            <person name="Bhonagiri V."/>
            <person name="Nash W.E."/>
            <person name="Warren W."/>
            <person name="Chinwalla A."/>
            <person name="Mardis E.R."/>
            <person name="Wilson R.K."/>
        </authorList>
    </citation>
    <scope>NUCLEOTIDE SEQUENCE [LARGE SCALE GENOMIC DNA]</scope>
    <source>
        <strain evidence="2 3">DSM 20093</strain>
    </source>
</reference>
<dbReference type="AlphaFoldDB" id="D1NRU4"/>
<dbReference type="Proteomes" id="UP000003656">
    <property type="component" value="Unassembled WGS sequence"/>
</dbReference>
<comment type="caution">
    <text evidence="2">The sequence shown here is derived from an EMBL/GenBank/DDBJ whole genome shotgun (WGS) entry which is preliminary data.</text>
</comment>
<dbReference type="EMBL" id="ABXB03000001">
    <property type="protein sequence ID" value="EFA23933.1"/>
    <property type="molecule type" value="Genomic_DNA"/>
</dbReference>
<sequence>MKHKSEGITTIIMGHTQCDMQLAFSCVLAYLLSPLLVNIGLRGTAMRLGI</sequence>
<accession>D1NRU4</accession>
<protein>
    <submittedName>
        <fullName evidence="2">Uncharacterized protein</fullName>
    </submittedName>
</protein>
<name>D1NRU4_9BIFI</name>
<feature type="transmembrane region" description="Helical" evidence="1">
    <location>
        <begin position="20"/>
        <end position="41"/>
    </location>
</feature>
<dbReference type="STRING" id="561180.BIFGAL_03043"/>
<evidence type="ECO:0000313" key="3">
    <source>
        <dbReference type="Proteomes" id="UP000003656"/>
    </source>
</evidence>
<keyword evidence="1" id="KW-0472">Membrane</keyword>
<gene>
    <name evidence="2" type="ORF">BIFGAL_03043</name>
</gene>